<dbReference type="Proteomes" id="UP000184330">
    <property type="component" value="Unassembled WGS sequence"/>
</dbReference>
<dbReference type="AlphaFoldDB" id="A0A1L7XK11"/>
<dbReference type="OrthoDB" id="427030at2759"/>
<evidence type="ECO:0000259" key="3">
    <source>
        <dbReference type="PROSITE" id="PS50157"/>
    </source>
</evidence>
<dbReference type="SMART" id="SM00355">
    <property type="entry name" value="ZnF_C2H2"/>
    <property type="match status" value="2"/>
</dbReference>
<proteinExistence type="predicted"/>
<keyword evidence="5" id="KW-1185">Reference proteome</keyword>
<evidence type="ECO:0000256" key="2">
    <source>
        <dbReference type="SAM" id="MobiDB-lite"/>
    </source>
</evidence>
<name>A0A1L7XK11_9HELO</name>
<dbReference type="InterPro" id="IPR036236">
    <property type="entry name" value="Znf_C2H2_sf"/>
</dbReference>
<dbReference type="GO" id="GO:0008270">
    <property type="term" value="F:zinc ion binding"/>
    <property type="evidence" value="ECO:0007669"/>
    <property type="project" value="UniProtKB-KW"/>
</dbReference>
<feature type="compositionally biased region" description="Polar residues" evidence="2">
    <location>
        <begin position="144"/>
        <end position="153"/>
    </location>
</feature>
<protein>
    <recommendedName>
        <fullName evidence="3">C2H2-type domain-containing protein</fullName>
    </recommendedName>
</protein>
<accession>A0A1L7XK11</accession>
<dbReference type="SUPFAM" id="SSF57667">
    <property type="entry name" value="beta-beta-alpha zinc fingers"/>
    <property type="match status" value="1"/>
</dbReference>
<reference evidence="4 5" key="1">
    <citation type="submission" date="2016-03" db="EMBL/GenBank/DDBJ databases">
        <authorList>
            <person name="Ploux O."/>
        </authorList>
    </citation>
    <scope>NUCLEOTIDE SEQUENCE [LARGE SCALE GENOMIC DNA]</scope>
    <source>
        <strain evidence="4 5">UAMH 11012</strain>
    </source>
</reference>
<dbReference type="STRING" id="576137.A0A1L7XK11"/>
<evidence type="ECO:0000313" key="5">
    <source>
        <dbReference type="Proteomes" id="UP000184330"/>
    </source>
</evidence>
<evidence type="ECO:0000256" key="1">
    <source>
        <dbReference type="PROSITE-ProRule" id="PRU00042"/>
    </source>
</evidence>
<sequence>MGPFQCTWETCNKSSTLSRHRRDIHNVQVHKIVHSQSGPYLCRLDNCSKQFTRRDNLKSHQKQSHIDTIRASIKDEDIIHATDKELWEYFANLYKNSNKAIKGRGNDGKVGSNPMALKSSMHNLGVYGRGGDGQQYEMFDVDKQGSQSQCENHSGSGGGSSVGTCYDDAPSDGFEDPGRGNGLAFCAVQYSDAFTPHSGSEKAEPLSQYYLKSGQEDPMQGYNDGDSDQFCTSTLWEEDRNVSVNTEDGIGGIHTIWTVHSLCIRIQSRRILGIKTEGYCLF</sequence>
<dbReference type="Gene3D" id="3.30.160.60">
    <property type="entry name" value="Classic Zinc Finger"/>
    <property type="match status" value="1"/>
</dbReference>
<dbReference type="PROSITE" id="PS00028">
    <property type="entry name" value="ZINC_FINGER_C2H2_1"/>
    <property type="match status" value="1"/>
</dbReference>
<gene>
    <name evidence="4" type="ORF">PAC_15187</name>
</gene>
<keyword evidence="1" id="KW-0863">Zinc-finger</keyword>
<feature type="region of interest" description="Disordered" evidence="2">
    <location>
        <begin position="144"/>
        <end position="163"/>
    </location>
</feature>
<dbReference type="InterPro" id="IPR013087">
    <property type="entry name" value="Znf_C2H2_type"/>
</dbReference>
<organism evidence="4 5">
    <name type="scientific">Phialocephala subalpina</name>
    <dbReference type="NCBI Taxonomy" id="576137"/>
    <lineage>
        <taxon>Eukaryota</taxon>
        <taxon>Fungi</taxon>
        <taxon>Dikarya</taxon>
        <taxon>Ascomycota</taxon>
        <taxon>Pezizomycotina</taxon>
        <taxon>Leotiomycetes</taxon>
        <taxon>Helotiales</taxon>
        <taxon>Mollisiaceae</taxon>
        <taxon>Phialocephala</taxon>
        <taxon>Phialocephala fortinii species complex</taxon>
    </lineage>
</organism>
<dbReference type="EMBL" id="FJOG01000030">
    <property type="protein sequence ID" value="CZR65287.1"/>
    <property type="molecule type" value="Genomic_DNA"/>
</dbReference>
<keyword evidence="1" id="KW-0862">Zinc</keyword>
<dbReference type="PROSITE" id="PS50157">
    <property type="entry name" value="ZINC_FINGER_C2H2_2"/>
    <property type="match status" value="1"/>
</dbReference>
<feature type="domain" description="C2H2-type" evidence="3">
    <location>
        <begin position="40"/>
        <end position="65"/>
    </location>
</feature>
<keyword evidence="1" id="KW-0479">Metal-binding</keyword>
<evidence type="ECO:0000313" key="4">
    <source>
        <dbReference type="EMBL" id="CZR65287.1"/>
    </source>
</evidence>